<evidence type="ECO:0000313" key="8">
    <source>
        <dbReference type="EMBL" id="AAG27234.1"/>
    </source>
</evidence>
<name>A0A2D0TCL0_CHV9D</name>
<organismHost>
    <name type="scientific">Chlorocebus aethiops</name>
    <name type="common">Green monkey</name>
    <name type="synonym">Cercopithecus aethiops</name>
    <dbReference type="NCBI Taxonomy" id="9534"/>
</organismHost>
<evidence type="ECO:0000256" key="5">
    <source>
        <dbReference type="ARBA" id="ARBA00023204"/>
    </source>
</evidence>
<dbReference type="EMBL" id="AF275348">
    <property type="protein sequence ID" value="AAG27234.1"/>
    <property type="molecule type" value="Genomic_DNA"/>
</dbReference>
<evidence type="ECO:0000256" key="2">
    <source>
        <dbReference type="ARBA" id="ARBA00022562"/>
    </source>
</evidence>
<dbReference type="GO" id="GO:0004844">
    <property type="term" value="F:uracil DNA N-glycosylase activity"/>
    <property type="evidence" value="ECO:0007669"/>
    <property type="project" value="InterPro"/>
</dbReference>
<dbReference type="NCBIfam" id="NF003588">
    <property type="entry name" value="PRK05254.1-1"/>
    <property type="match status" value="1"/>
</dbReference>
<dbReference type="SUPFAM" id="SSF52141">
    <property type="entry name" value="Uracil-DNA glycosylase-like"/>
    <property type="match status" value="1"/>
</dbReference>
<accession>A0A2D0TCL0</accession>
<keyword evidence="2" id="KW-1048">Host nucleus</keyword>
<dbReference type="NCBIfam" id="TIGR00628">
    <property type="entry name" value="ung"/>
    <property type="match status" value="1"/>
</dbReference>
<sequence>MCFRCTKRISASVFERKRNMAKRCSSTNTENVTRPQKRFRPCGIPPGVILNVDCQQLKDQPTETLWCEQNVANTTSLLDEFCVDPEWHSLLRVEFEKPYVRHIFEQYRQRVNNGEEIFPIKKDIFAWTRFCPPEKVRVVILGQDPYHGPGQAHGLAFSVTRGTPIPPSLKNIFLAVRESYPHLPLPTHGCLDNWARQGVLLLNTTLTVKRGVPGSHFYMGWDMLIKSMLKTLCLQRTGLVFMLWGVNAQRTIQPNPSEHLVLTYGHPSPLSRSEFRVCKHFLQANNYFLKRGEPIINWTI</sequence>
<evidence type="ECO:0000256" key="1">
    <source>
        <dbReference type="ARBA" id="ARBA00008184"/>
    </source>
</evidence>
<dbReference type="RefSeq" id="NP_077473.1">
    <property type="nucleotide sequence ID" value="NC_002686.2"/>
</dbReference>
<dbReference type="PANTHER" id="PTHR11264">
    <property type="entry name" value="URACIL-DNA GLYCOSYLASE"/>
    <property type="match status" value="1"/>
</dbReference>
<keyword evidence="3" id="KW-0227">DNA damage</keyword>
<evidence type="ECO:0000256" key="6">
    <source>
        <dbReference type="PROSITE-ProRule" id="PRU10072"/>
    </source>
</evidence>
<dbReference type="SMART" id="SM00986">
    <property type="entry name" value="UDG"/>
    <property type="match status" value="1"/>
</dbReference>
<organism evidence="8 9">
    <name type="scientific">Cercopithecine herpesvirus 9 (strain DHV)</name>
    <name type="common">CeHV-9</name>
    <name type="synonym">Simian varicella virus</name>
    <dbReference type="NCBI Taxonomy" id="36348"/>
    <lineage>
        <taxon>Viruses</taxon>
        <taxon>Duplodnaviria</taxon>
        <taxon>Heunggongvirae</taxon>
        <taxon>Peploviricota</taxon>
        <taxon>Herviviricetes</taxon>
        <taxon>Herpesvirales</taxon>
        <taxon>Orthoherpesviridae</taxon>
        <taxon>Alphaherpesvirinae</taxon>
        <taxon>Varicellovirus</taxon>
        <taxon>Varicellovirus cercopithecinealpha9</taxon>
    </lineage>
</organism>
<evidence type="ECO:0000256" key="3">
    <source>
        <dbReference type="ARBA" id="ARBA00022763"/>
    </source>
</evidence>
<dbReference type="InterPro" id="IPR005122">
    <property type="entry name" value="Uracil-DNA_glycosylase-like"/>
</dbReference>
<feature type="domain" description="Uracil-DNA glycosylase-like" evidence="7">
    <location>
        <begin position="129"/>
        <end position="288"/>
    </location>
</feature>
<dbReference type="GeneID" id="920533"/>
<dbReference type="InterPro" id="IPR018085">
    <property type="entry name" value="Ura-DNA_Glyclase_AS"/>
</dbReference>
<dbReference type="Gene3D" id="3.40.470.10">
    <property type="entry name" value="Uracil-DNA glycosylase-like domain"/>
    <property type="match status" value="1"/>
</dbReference>
<dbReference type="PANTHER" id="PTHR11264:SF0">
    <property type="entry name" value="URACIL-DNA GLYCOSYLASE"/>
    <property type="match status" value="1"/>
</dbReference>
<keyword evidence="4" id="KW-0378">Hydrolase</keyword>
<dbReference type="InterPro" id="IPR036895">
    <property type="entry name" value="Uracil-DNA_glycosylase-like_sf"/>
</dbReference>
<dbReference type="CDD" id="cd10027">
    <property type="entry name" value="UDG-F1-like"/>
    <property type="match status" value="1"/>
</dbReference>
<evidence type="ECO:0000313" key="9">
    <source>
        <dbReference type="Proteomes" id="UP000159358"/>
    </source>
</evidence>
<dbReference type="NCBIfam" id="NF003592">
    <property type="entry name" value="PRK05254.1-5"/>
    <property type="match status" value="1"/>
</dbReference>
<protein>
    <submittedName>
        <fullName evidence="8">Uracil DNA glycosylase</fullName>
    </submittedName>
</protein>
<dbReference type="PROSITE" id="PS00130">
    <property type="entry name" value="U_DNA_GLYCOSYLASE"/>
    <property type="match status" value="1"/>
</dbReference>
<feature type="active site" description="Proton acceptor" evidence="6">
    <location>
        <position position="144"/>
    </location>
</feature>
<dbReference type="SMART" id="SM00987">
    <property type="entry name" value="UreE_C"/>
    <property type="match status" value="1"/>
</dbReference>
<dbReference type="InterPro" id="IPR002043">
    <property type="entry name" value="UDG_fam1"/>
</dbReference>
<keyword evidence="9" id="KW-1185">Reference proteome</keyword>
<dbReference type="GO" id="GO:0097510">
    <property type="term" value="P:base-excision repair, AP site formation via deaminated base removal"/>
    <property type="evidence" value="ECO:0007669"/>
    <property type="project" value="TreeGrafter"/>
</dbReference>
<dbReference type="Proteomes" id="UP000159358">
    <property type="component" value="Segment"/>
</dbReference>
<dbReference type="HAMAP" id="MF_00148">
    <property type="entry name" value="UDG"/>
    <property type="match status" value="1"/>
</dbReference>
<evidence type="ECO:0000256" key="4">
    <source>
        <dbReference type="ARBA" id="ARBA00022801"/>
    </source>
</evidence>
<comment type="similarity">
    <text evidence="1">Belongs to the uracil-DNA glycosylase (UDG) superfamily. UNG family.</text>
</comment>
<reference evidence="8 9" key="1">
    <citation type="journal article" date="2001" name="Virology">
        <title>The DNA sequence of the simian varicella virus genome.</title>
        <authorList>
            <person name="Gray W.L."/>
            <person name="Starnes H.B."/>
            <person name="White M.W."/>
            <person name="Mahalingam R."/>
        </authorList>
    </citation>
    <scope>NUCLEOTIDE SEQUENCE [LARGE SCALE GENOMIC DNA]</scope>
</reference>
<keyword evidence="5" id="KW-0234">DNA repair</keyword>
<proteinExistence type="inferred from homology"/>
<dbReference type="Pfam" id="PF03167">
    <property type="entry name" value="UDG"/>
    <property type="match status" value="1"/>
</dbReference>
<dbReference type="KEGG" id="vg:920533"/>
<dbReference type="NCBIfam" id="NF003589">
    <property type="entry name" value="PRK05254.1-2"/>
    <property type="match status" value="1"/>
</dbReference>
<evidence type="ECO:0000259" key="7">
    <source>
        <dbReference type="SMART" id="SM00986"/>
    </source>
</evidence>